<dbReference type="Pfam" id="PF18417">
    <property type="entry name" value="LodA_C"/>
    <property type="match status" value="1"/>
</dbReference>
<dbReference type="Pfam" id="PF17990">
    <property type="entry name" value="LodA_N"/>
    <property type="match status" value="1"/>
</dbReference>
<dbReference type="CDD" id="cd14731">
    <property type="entry name" value="LodA_like_1"/>
    <property type="match status" value="1"/>
</dbReference>
<accession>A0ABU0I9B8</accession>
<evidence type="ECO:0000259" key="1">
    <source>
        <dbReference type="Pfam" id="PF17990"/>
    </source>
</evidence>
<evidence type="ECO:0000259" key="2">
    <source>
        <dbReference type="Pfam" id="PF18417"/>
    </source>
</evidence>
<proteinExistence type="predicted"/>
<dbReference type="RefSeq" id="WP_307157031.1">
    <property type="nucleotide sequence ID" value="NZ_JAUSWH010000002.1"/>
</dbReference>
<reference evidence="3 4" key="1">
    <citation type="submission" date="2023-07" db="EMBL/GenBank/DDBJ databases">
        <title>Genomic Encyclopedia of Type Strains, Phase IV (KMG-IV): sequencing the most valuable type-strain genomes for metagenomic binning, comparative biology and taxonomic classification.</title>
        <authorList>
            <person name="Goeker M."/>
        </authorList>
    </citation>
    <scope>NUCLEOTIDE SEQUENCE [LARGE SCALE GENOMIC DNA]</scope>
    <source>
        <strain evidence="3 4">DSM 100301</strain>
    </source>
</reference>
<protein>
    <recommendedName>
        <fullName evidence="5">L-lysine 6-oxidase</fullName>
    </recommendedName>
</protein>
<evidence type="ECO:0000313" key="4">
    <source>
        <dbReference type="Proteomes" id="UP001235269"/>
    </source>
</evidence>
<dbReference type="InterPro" id="IPR041173">
    <property type="entry name" value="LodA_C"/>
</dbReference>
<evidence type="ECO:0008006" key="5">
    <source>
        <dbReference type="Google" id="ProtNLM"/>
    </source>
</evidence>
<dbReference type="InterPro" id="IPR041168">
    <property type="entry name" value="LodA_N"/>
</dbReference>
<name>A0ABU0I9B8_9HYPH</name>
<organism evidence="3 4">
    <name type="scientific">Rhizobium paknamense</name>
    <dbReference type="NCBI Taxonomy" id="1206817"/>
    <lineage>
        <taxon>Bacteria</taxon>
        <taxon>Pseudomonadati</taxon>
        <taxon>Pseudomonadota</taxon>
        <taxon>Alphaproteobacteria</taxon>
        <taxon>Hyphomicrobiales</taxon>
        <taxon>Rhizobiaceae</taxon>
        <taxon>Rhizobium/Agrobacterium group</taxon>
        <taxon>Rhizobium</taxon>
    </lineage>
</organism>
<dbReference type="InterPro" id="IPR033798">
    <property type="entry name" value="LodA-like"/>
</dbReference>
<dbReference type="EMBL" id="JAUSWH010000002">
    <property type="protein sequence ID" value="MDQ0454834.1"/>
    <property type="molecule type" value="Genomic_DNA"/>
</dbReference>
<evidence type="ECO:0000313" key="3">
    <source>
        <dbReference type="EMBL" id="MDQ0454834.1"/>
    </source>
</evidence>
<feature type="domain" description="L-Lysine epsilon oxidase N-terminal" evidence="1">
    <location>
        <begin position="17"/>
        <end position="236"/>
    </location>
</feature>
<sequence length="635" mass="70445">MAAAETTSSKIVKAVIYPAIGIARVGNAPEGYVLGPEVPDPLPVIVKDGAPNPYRDKEGRLLPQAARFRIYGVNEDGQIVKELSASGSGADIRWQVHLANRKAAWYGFQIALDIPEAALATPTTLRNPTVSDRAALVLDAGEHRLHAGHGKQSVDMVAGKFMHQGDPVYLGRMWCEKDARLLVTGGRGKSASYDKSVAITFGNNEGWHDDVSDGPVTAEVIFEGAHLPVTPAWIVVAPPNYGPQRKSVRTLWDLMRDVAIKAGTLKQPELPSFTNDLYPIFERMSGLQWVNAGFAAGFGWGSPYDFSSEDWIDRLRNKSPSREEFRRVIKNNFRHDETDSWSPVPWPWLYGDAMSYPPAKTPRQHSTLSVTQLAMLDQWVKGEFIDDWGTAPVYHTFDEVPLVEQGDVLTRAALDFCLADAFHPGCEMTWPVRYTTMYMEPFRFKHAPKGWVEPGLGAILTKDGAKGPNGPLGGQIPGGITRWMAVPWQTDTASCRSGYTSTYDPNVPTFWPARVPNEVLTKQDYTLVMDASLPKEDRLAAFARRASWIEPLGLKSGYTEQINRMIHHFDHLGVVEVRPGPEDETGKALFPALIEVEDEHRLISKPVEQDDAPDTDLTTIDKMCLLIGRPDHNRA</sequence>
<keyword evidence="4" id="KW-1185">Reference proteome</keyword>
<dbReference type="Proteomes" id="UP001235269">
    <property type="component" value="Unassembled WGS sequence"/>
</dbReference>
<gene>
    <name evidence="3" type="ORF">QO005_001161</name>
</gene>
<feature type="domain" description="L-lysine epsilon oxidase C-terminal" evidence="2">
    <location>
        <begin position="359"/>
        <end position="511"/>
    </location>
</feature>
<comment type="caution">
    <text evidence="3">The sequence shown here is derived from an EMBL/GenBank/DDBJ whole genome shotgun (WGS) entry which is preliminary data.</text>
</comment>